<dbReference type="EMBL" id="VMNW02000068">
    <property type="protein sequence ID" value="KAA9154181.1"/>
    <property type="molecule type" value="Genomic_DNA"/>
</dbReference>
<sequence>MYDEVSVTELLEREGWTPAERPRKKRLPTVAVMLAVIVGCGLAAVLVHFGAQDPQADSPSLLNVPHLPTGGLAGGGIPWDTGSEVTGTESSIVVTEEAPPQRSTTSTTSSRSRTRHTETSTVTVTGQSAESSDSSVTTTNGNNPGSGTSSSPSSASSTATSKPGCWLLPLFC</sequence>
<feature type="compositionally biased region" description="Low complexity" evidence="1">
    <location>
        <begin position="134"/>
        <end position="161"/>
    </location>
</feature>
<name>A0A5N0URG0_9PSEU</name>
<dbReference type="OrthoDB" id="3636448at2"/>
<evidence type="ECO:0000313" key="3">
    <source>
        <dbReference type="EMBL" id="KAA9154181.1"/>
    </source>
</evidence>
<feature type="compositionally biased region" description="Low complexity" evidence="1">
    <location>
        <begin position="102"/>
        <end position="111"/>
    </location>
</feature>
<comment type="caution">
    <text evidence="3">The sequence shown here is derived from an EMBL/GenBank/DDBJ whole genome shotgun (WGS) entry which is preliminary data.</text>
</comment>
<keyword evidence="2" id="KW-0812">Transmembrane</keyword>
<protein>
    <submittedName>
        <fullName evidence="3">Uncharacterized protein</fullName>
    </submittedName>
</protein>
<reference evidence="3" key="1">
    <citation type="submission" date="2019-09" db="EMBL/GenBank/DDBJ databases">
        <authorList>
            <person name="Teo W.F.A."/>
            <person name="Duangmal K."/>
        </authorList>
    </citation>
    <scope>NUCLEOTIDE SEQUENCE [LARGE SCALE GENOMIC DNA]</scope>
    <source>
        <strain evidence="3">K81G1</strain>
    </source>
</reference>
<evidence type="ECO:0000256" key="1">
    <source>
        <dbReference type="SAM" id="MobiDB-lite"/>
    </source>
</evidence>
<evidence type="ECO:0000313" key="4">
    <source>
        <dbReference type="Proteomes" id="UP000319769"/>
    </source>
</evidence>
<feature type="compositionally biased region" description="Polar residues" evidence="1">
    <location>
        <begin position="83"/>
        <end position="93"/>
    </location>
</feature>
<accession>A0A5N0URG0</accession>
<keyword evidence="4" id="KW-1185">Reference proteome</keyword>
<feature type="transmembrane region" description="Helical" evidence="2">
    <location>
        <begin position="30"/>
        <end position="51"/>
    </location>
</feature>
<evidence type="ECO:0000256" key="2">
    <source>
        <dbReference type="SAM" id="Phobius"/>
    </source>
</evidence>
<organism evidence="3 4">
    <name type="scientific">Amycolatopsis acidicola</name>
    <dbReference type="NCBI Taxonomy" id="2596893"/>
    <lineage>
        <taxon>Bacteria</taxon>
        <taxon>Bacillati</taxon>
        <taxon>Actinomycetota</taxon>
        <taxon>Actinomycetes</taxon>
        <taxon>Pseudonocardiales</taxon>
        <taxon>Pseudonocardiaceae</taxon>
        <taxon>Amycolatopsis</taxon>
    </lineage>
</organism>
<keyword evidence="2" id="KW-1133">Transmembrane helix</keyword>
<dbReference type="Proteomes" id="UP000319769">
    <property type="component" value="Unassembled WGS sequence"/>
</dbReference>
<dbReference type="RefSeq" id="WP_144757502.1">
    <property type="nucleotide sequence ID" value="NZ_VMNW02000068.1"/>
</dbReference>
<gene>
    <name evidence="3" type="ORF">FPZ12_032620</name>
</gene>
<dbReference type="AlphaFoldDB" id="A0A5N0URG0"/>
<proteinExistence type="predicted"/>
<keyword evidence="2" id="KW-0472">Membrane</keyword>
<feature type="region of interest" description="Disordered" evidence="1">
    <location>
        <begin position="73"/>
        <end position="161"/>
    </location>
</feature>